<evidence type="ECO:0000256" key="1">
    <source>
        <dbReference type="SAM" id="MobiDB-lite"/>
    </source>
</evidence>
<protein>
    <submittedName>
        <fullName evidence="2">Uncharacterized protein</fullName>
    </submittedName>
</protein>
<accession>A0ABR3SJ44</accession>
<evidence type="ECO:0000313" key="3">
    <source>
        <dbReference type="Proteomes" id="UP001521116"/>
    </source>
</evidence>
<evidence type="ECO:0000313" key="2">
    <source>
        <dbReference type="EMBL" id="KAL1622277.1"/>
    </source>
</evidence>
<dbReference type="EMBL" id="JAJVDC020000137">
    <property type="protein sequence ID" value="KAL1622277.1"/>
    <property type="molecule type" value="Genomic_DNA"/>
</dbReference>
<feature type="region of interest" description="Disordered" evidence="1">
    <location>
        <begin position="1"/>
        <end position="27"/>
    </location>
</feature>
<organism evidence="2 3">
    <name type="scientific">Neofusicoccum ribis</name>
    <dbReference type="NCBI Taxonomy" id="45134"/>
    <lineage>
        <taxon>Eukaryota</taxon>
        <taxon>Fungi</taxon>
        <taxon>Dikarya</taxon>
        <taxon>Ascomycota</taxon>
        <taxon>Pezizomycotina</taxon>
        <taxon>Dothideomycetes</taxon>
        <taxon>Dothideomycetes incertae sedis</taxon>
        <taxon>Botryosphaeriales</taxon>
        <taxon>Botryosphaeriaceae</taxon>
        <taxon>Neofusicoccum</taxon>
    </lineage>
</organism>
<dbReference type="Proteomes" id="UP001521116">
    <property type="component" value="Unassembled WGS sequence"/>
</dbReference>
<sequence length="186" mass="20258">MSRVVETPPAPPSRKRKATSPPARPLSPAQVAIDAETSETAGAGILLAELAQWLDWAWSFDRTMHERFCWPLLALGAAAWRGDAAAFADRDLHLRSLAALPRDFRAETARLVRWITGLYSAADIVFKRELLRLVHAAQRAEAGTAGPAAVEAFEREKARCAARVYYILGHYGVVPLCVAGEPASQA</sequence>
<keyword evidence="3" id="KW-1185">Reference proteome</keyword>
<proteinExistence type="predicted"/>
<reference evidence="2 3" key="1">
    <citation type="submission" date="2024-02" db="EMBL/GenBank/DDBJ databases">
        <title>De novo assembly and annotation of 12 fungi associated with fruit tree decline syndrome in Ontario, Canada.</title>
        <authorList>
            <person name="Sulman M."/>
            <person name="Ellouze W."/>
            <person name="Ilyukhin E."/>
        </authorList>
    </citation>
    <scope>NUCLEOTIDE SEQUENCE [LARGE SCALE GENOMIC DNA]</scope>
    <source>
        <strain evidence="2 3">M1-105</strain>
    </source>
</reference>
<name>A0ABR3SJ44_9PEZI</name>
<gene>
    <name evidence="2" type="ORF">SLS56_008810</name>
</gene>
<comment type="caution">
    <text evidence="2">The sequence shown here is derived from an EMBL/GenBank/DDBJ whole genome shotgun (WGS) entry which is preliminary data.</text>
</comment>